<proteinExistence type="predicted"/>
<dbReference type="Proteomes" id="UP001518976">
    <property type="component" value="Unassembled WGS sequence"/>
</dbReference>
<dbReference type="EMBL" id="JAFFZN010000008">
    <property type="protein sequence ID" value="MBO8186105.1"/>
    <property type="molecule type" value="Genomic_DNA"/>
</dbReference>
<name>A0ABS3WSK6_9ACTN</name>
<dbReference type="InterPro" id="IPR021139">
    <property type="entry name" value="NYN"/>
</dbReference>
<dbReference type="Gene3D" id="3.40.50.1010">
    <property type="entry name" value="5'-nuclease"/>
    <property type="match status" value="1"/>
</dbReference>
<comment type="caution">
    <text evidence="3">The sequence shown here is derived from an EMBL/GenBank/DDBJ whole genome shotgun (WGS) entry which is preliminary data.</text>
</comment>
<feature type="domain" description="NYN" evidence="2">
    <location>
        <begin position="32"/>
        <end position="166"/>
    </location>
</feature>
<feature type="compositionally biased region" description="Basic and acidic residues" evidence="1">
    <location>
        <begin position="293"/>
        <end position="304"/>
    </location>
</feature>
<keyword evidence="4" id="KW-1185">Reference proteome</keyword>
<evidence type="ECO:0000313" key="4">
    <source>
        <dbReference type="Proteomes" id="UP001518976"/>
    </source>
</evidence>
<accession>A0ABS3WSK6</accession>
<feature type="compositionally biased region" description="Basic and acidic residues" evidence="1">
    <location>
        <begin position="316"/>
        <end position="325"/>
    </location>
</feature>
<dbReference type="Pfam" id="PF01936">
    <property type="entry name" value="NYN"/>
    <property type="match status" value="1"/>
</dbReference>
<protein>
    <submittedName>
        <fullName evidence="3">NYN domain-containing protein</fullName>
    </submittedName>
</protein>
<organism evidence="3 4">
    <name type="scientific">Streptomyces spirodelae</name>
    <dbReference type="NCBI Taxonomy" id="2812904"/>
    <lineage>
        <taxon>Bacteria</taxon>
        <taxon>Bacillati</taxon>
        <taxon>Actinomycetota</taxon>
        <taxon>Actinomycetes</taxon>
        <taxon>Kitasatosporales</taxon>
        <taxon>Streptomycetaceae</taxon>
        <taxon>Streptomyces</taxon>
    </lineage>
</organism>
<reference evidence="3 4" key="1">
    <citation type="submission" date="2021-02" db="EMBL/GenBank/DDBJ databases">
        <title>Streptomyces spirodelae sp. nov., isolated from duckweed.</title>
        <authorList>
            <person name="Saimee Y."/>
            <person name="Duangmal K."/>
        </authorList>
    </citation>
    <scope>NUCLEOTIDE SEQUENCE [LARGE SCALE GENOMIC DNA]</scope>
    <source>
        <strain evidence="3 4">DW4-2</strain>
    </source>
</reference>
<feature type="compositionally biased region" description="Polar residues" evidence="1">
    <location>
        <begin position="237"/>
        <end position="248"/>
    </location>
</feature>
<feature type="compositionally biased region" description="Low complexity" evidence="1">
    <location>
        <begin position="341"/>
        <end position="353"/>
    </location>
</feature>
<evidence type="ECO:0000259" key="2">
    <source>
        <dbReference type="Pfam" id="PF01936"/>
    </source>
</evidence>
<feature type="region of interest" description="Disordered" evidence="1">
    <location>
        <begin position="206"/>
        <end position="360"/>
    </location>
</feature>
<evidence type="ECO:0000256" key="1">
    <source>
        <dbReference type="SAM" id="MobiDB-lite"/>
    </source>
</evidence>
<gene>
    <name evidence="3" type="ORF">JW592_11605</name>
</gene>
<evidence type="ECO:0000313" key="3">
    <source>
        <dbReference type="EMBL" id="MBO8186105.1"/>
    </source>
</evidence>
<sequence>MDRCVVLVDAGYLLGAAASLLAREPTRSRITVDHAGLIQALRQQAEADTQCALLRIYWFDGAPDRVPQPEHRRLRVMPRVTVRLGALTRSDGRWAQKGVDAAMHAELTELARNRACSDIVLVTGDGDLLPGLMSAKEHGVAVHLWAVQAADGDYNQSEDLVAEADERRVLDRSWITPVVRAKDLTAPCARQPAPRPEIAAILSAPLPETGKNGDAVDRHPAVPVMPPGPQGRPSAPVSMSSSGPTDQSGEADPAHPAHPAHLAEAAGQADAADPAAAAEGTRAAAAQPCTRPDPAHAEAAEDKQPSAAGGTAPNRTETHRTETNRTEGVPTPKDLADLGRQGQQAAPAGPPGATLRWSSDRGWVERTAPGEAPETAALPMLAQLTTAEQRWADREEDITAVSGDPYEVGQVFARRWIERLTNESHLEQLSGEYPRIPHRIDGELLRYAARFGLLAHKDDQIDEHDRYAIRAGFWREVDARSGASPEHAPAGE</sequence>
<feature type="compositionally biased region" description="Low complexity" evidence="1">
    <location>
        <begin position="257"/>
        <end position="288"/>
    </location>
</feature>